<dbReference type="GO" id="GO:0006047">
    <property type="term" value="P:UDP-N-acetylglucosamine metabolic process"/>
    <property type="evidence" value="ECO:0007669"/>
    <property type="project" value="TreeGrafter"/>
</dbReference>
<dbReference type="PROSITE" id="PS51464">
    <property type="entry name" value="SIS"/>
    <property type="match status" value="2"/>
</dbReference>
<comment type="catalytic activity">
    <reaction evidence="1">
        <text>D-fructose 6-phosphate + L-glutamine = D-glucosamine 6-phosphate + L-glutamate</text>
        <dbReference type="Rhea" id="RHEA:13237"/>
        <dbReference type="ChEBI" id="CHEBI:29985"/>
        <dbReference type="ChEBI" id="CHEBI:58359"/>
        <dbReference type="ChEBI" id="CHEBI:58725"/>
        <dbReference type="ChEBI" id="CHEBI:61527"/>
        <dbReference type="EC" id="2.6.1.16"/>
    </reaction>
</comment>
<evidence type="ECO:0000256" key="4">
    <source>
        <dbReference type="ARBA" id="ARBA00022576"/>
    </source>
</evidence>
<evidence type="ECO:0000256" key="2">
    <source>
        <dbReference type="ARBA" id="ARBA00012916"/>
    </source>
</evidence>
<evidence type="ECO:0000256" key="1">
    <source>
        <dbReference type="ARBA" id="ARBA00001031"/>
    </source>
</evidence>
<evidence type="ECO:0000313" key="8">
    <source>
        <dbReference type="EMBL" id="MCB8881376.1"/>
    </source>
</evidence>
<dbReference type="GO" id="GO:0004360">
    <property type="term" value="F:glutamine-fructose-6-phosphate transaminase (isomerizing) activity"/>
    <property type="evidence" value="ECO:0007669"/>
    <property type="project" value="UniProtKB-EC"/>
</dbReference>
<dbReference type="Gene3D" id="3.40.50.10490">
    <property type="entry name" value="Glucose-6-phosphate isomerase like protein, domain 1"/>
    <property type="match status" value="2"/>
</dbReference>
<proteinExistence type="predicted"/>
<keyword evidence="4" id="KW-0032">Aminotransferase</keyword>
<dbReference type="AlphaFoldDB" id="A0A963Z2F6"/>
<feature type="domain" description="SIS" evidence="7">
    <location>
        <begin position="31"/>
        <end position="172"/>
    </location>
</feature>
<dbReference type="GO" id="GO:0005829">
    <property type="term" value="C:cytosol"/>
    <property type="evidence" value="ECO:0007669"/>
    <property type="project" value="TreeGrafter"/>
</dbReference>
<dbReference type="CDD" id="cd05008">
    <property type="entry name" value="SIS_GlmS_GlmD_1"/>
    <property type="match status" value="1"/>
</dbReference>
<dbReference type="EMBL" id="JAESVA010000004">
    <property type="protein sequence ID" value="MCB8881376.1"/>
    <property type="molecule type" value="Genomic_DNA"/>
</dbReference>
<feature type="domain" description="SIS" evidence="7">
    <location>
        <begin position="198"/>
        <end position="331"/>
    </location>
</feature>
<protein>
    <recommendedName>
        <fullName evidence="3">Glutamine--fructose-6-phosphate aminotransferase [isomerizing]</fullName>
        <ecNumber evidence="2">2.6.1.16</ecNumber>
    </recommendedName>
</protein>
<evidence type="ECO:0000256" key="6">
    <source>
        <dbReference type="ARBA" id="ARBA00022962"/>
    </source>
</evidence>
<keyword evidence="6" id="KW-0315">Glutamine amidotransferase</keyword>
<dbReference type="EC" id="2.6.1.16" evidence="2"/>
<evidence type="ECO:0000313" key="9">
    <source>
        <dbReference type="Proteomes" id="UP000721844"/>
    </source>
</evidence>
<dbReference type="GO" id="GO:0006487">
    <property type="term" value="P:protein N-linked glycosylation"/>
    <property type="evidence" value="ECO:0007669"/>
    <property type="project" value="TreeGrafter"/>
</dbReference>
<dbReference type="InterPro" id="IPR035466">
    <property type="entry name" value="GlmS/AgaS_SIS"/>
</dbReference>
<keyword evidence="4" id="KW-0808">Transferase</keyword>
<dbReference type="GO" id="GO:0097367">
    <property type="term" value="F:carbohydrate derivative binding"/>
    <property type="evidence" value="ECO:0007669"/>
    <property type="project" value="InterPro"/>
</dbReference>
<name>A0A963Z2F6_9PROT</name>
<dbReference type="InterPro" id="IPR046348">
    <property type="entry name" value="SIS_dom_sf"/>
</dbReference>
<reference evidence="8 9" key="1">
    <citation type="journal article" date="2021" name="Microorganisms">
        <title>Acidisoma silvae sp. nov. and Acidisomacellulosilytica sp. nov., Two Acidophilic Bacteria Isolated from Decaying Wood, Hydrolyzing Cellulose and Producing Poly-3-hydroxybutyrate.</title>
        <authorList>
            <person name="Mieszkin S."/>
            <person name="Pouder E."/>
            <person name="Uroz S."/>
            <person name="Simon-Colin C."/>
            <person name="Alain K."/>
        </authorList>
    </citation>
    <scope>NUCLEOTIDE SEQUENCE [LARGE SCALE GENOMIC DNA]</scope>
    <source>
        <strain evidence="8 9">HW T5.17</strain>
    </source>
</reference>
<accession>A0A963Z2F6</accession>
<dbReference type="Proteomes" id="UP000721844">
    <property type="component" value="Unassembled WGS sequence"/>
</dbReference>
<dbReference type="SUPFAM" id="SSF53697">
    <property type="entry name" value="SIS domain"/>
    <property type="match status" value="1"/>
</dbReference>
<gene>
    <name evidence="8" type="ORF">ACELLULO517_14095</name>
</gene>
<evidence type="ECO:0000259" key="7">
    <source>
        <dbReference type="PROSITE" id="PS51464"/>
    </source>
</evidence>
<dbReference type="RefSeq" id="WP_227308047.1">
    <property type="nucleotide sequence ID" value="NZ_JAESVA010000004.1"/>
</dbReference>
<dbReference type="PANTHER" id="PTHR10937">
    <property type="entry name" value="GLUCOSAMINE--FRUCTOSE-6-PHOSPHATE AMINOTRANSFERASE, ISOMERIZING"/>
    <property type="match status" value="1"/>
</dbReference>
<sequence>MNNLTQNGYEQDMLDQPAALDAHAAQALPPAIAALDMARFDRIILTGMGSSHYATIPFELMLARLGLPVWRIQTGRLLEMPQLIAPRTLLWMTSQSGRSGEVVALVEQLSARDAVTIVATTNDPSSPLAVGADLVLPLQSGSEATVSSKSYLNTLASFYRVGAAISGEDDGKTTDDIGRVAASLSARLTATTALADGLAARILAGPRPRLALVGAGEDAATAMTGALILKEASKVAAEGYIGGEFRHGPMEIVGAGATVLLFGSGKPEDVTLTQLARDLVGTGSLVLSLAPDAYPGTEHVPLPNANMLERLAHAMVFVQQLSLGLARGSGLVPGKFLYGQKITSQV</sequence>
<dbReference type="GO" id="GO:0006002">
    <property type="term" value="P:fructose 6-phosphate metabolic process"/>
    <property type="evidence" value="ECO:0007669"/>
    <property type="project" value="TreeGrafter"/>
</dbReference>
<dbReference type="PANTHER" id="PTHR10937:SF0">
    <property type="entry name" value="GLUTAMINE--FRUCTOSE-6-PHOSPHATE TRANSAMINASE (ISOMERIZING)"/>
    <property type="match status" value="1"/>
</dbReference>
<dbReference type="InterPro" id="IPR001347">
    <property type="entry name" value="SIS_dom"/>
</dbReference>
<dbReference type="Pfam" id="PF01380">
    <property type="entry name" value="SIS"/>
    <property type="match status" value="2"/>
</dbReference>
<keyword evidence="5" id="KW-0677">Repeat</keyword>
<comment type="caution">
    <text evidence="8">The sequence shown here is derived from an EMBL/GenBank/DDBJ whole genome shotgun (WGS) entry which is preliminary data.</text>
</comment>
<evidence type="ECO:0000256" key="5">
    <source>
        <dbReference type="ARBA" id="ARBA00022737"/>
    </source>
</evidence>
<organism evidence="8 9">
    <name type="scientific">Acidisoma cellulosilyticum</name>
    <dbReference type="NCBI Taxonomy" id="2802395"/>
    <lineage>
        <taxon>Bacteria</taxon>
        <taxon>Pseudomonadati</taxon>
        <taxon>Pseudomonadota</taxon>
        <taxon>Alphaproteobacteria</taxon>
        <taxon>Acetobacterales</taxon>
        <taxon>Acidocellaceae</taxon>
        <taxon>Acidisoma</taxon>
    </lineage>
</organism>
<keyword evidence="9" id="KW-1185">Reference proteome</keyword>
<evidence type="ECO:0000256" key="3">
    <source>
        <dbReference type="ARBA" id="ARBA00016090"/>
    </source>
</evidence>